<dbReference type="Proteomes" id="UP001152797">
    <property type="component" value="Unassembled WGS sequence"/>
</dbReference>
<dbReference type="InterPro" id="IPR050565">
    <property type="entry name" value="LYPA1-2/EST-like"/>
</dbReference>
<keyword evidence="7" id="KW-1185">Reference proteome</keyword>
<accession>A0A9P1C5S5</accession>
<evidence type="ECO:0000256" key="1">
    <source>
        <dbReference type="ARBA" id="ARBA00006499"/>
    </source>
</evidence>
<name>A0A9P1C5S5_9DINO</name>
<comment type="similarity">
    <text evidence="1">Belongs to the AB hydrolase superfamily. AB hydrolase 2 family.</text>
</comment>
<dbReference type="EMBL" id="CAMXCT020000903">
    <property type="protein sequence ID" value="CAL1138013.1"/>
    <property type="molecule type" value="Genomic_DNA"/>
</dbReference>
<evidence type="ECO:0000313" key="7">
    <source>
        <dbReference type="Proteomes" id="UP001152797"/>
    </source>
</evidence>
<dbReference type="Pfam" id="PF02230">
    <property type="entry name" value="Abhydrolase_2"/>
    <property type="match status" value="1"/>
</dbReference>
<evidence type="ECO:0000313" key="6">
    <source>
        <dbReference type="EMBL" id="CAL4771950.1"/>
    </source>
</evidence>
<dbReference type="InterPro" id="IPR003140">
    <property type="entry name" value="PLipase/COase/thioEstase"/>
</dbReference>
<feature type="compositionally biased region" description="Polar residues" evidence="3">
    <location>
        <begin position="33"/>
        <end position="44"/>
    </location>
</feature>
<dbReference type="InterPro" id="IPR029058">
    <property type="entry name" value="AB_hydrolase_fold"/>
</dbReference>
<dbReference type="EMBL" id="CAMXCT030000903">
    <property type="protein sequence ID" value="CAL4771950.1"/>
    <property type="molecule type" value="Genomic_DNA"/>
</dbReference>
<organism evidence="5">
    <name type="scientific">Cladocopium goreaui</name>
    <dbReference type="NCBI Taxonomy" id="2562237"/>
    <lineage>
        <taxon>Eukaryota</taxon>
        <taxon>Sar</taxon>
        <taxon>Alveolata</taxon>
        <taxon>Dinophyceae</taxon>
        <taxon>Suessiales</taxon>
        <taxon>Symbiodiniaceae</taxon>
        <taxon>Cladocopium</taxon>
    </lineage>
</organism>
<gene>
    <name evidence="5" type="ORF">C1SCF055_LOCUS12163</name>
</gene>
<dbReference type="OrthoDB" id="433474at2759"/>
<comment type="caution">
    <text evidence="5">The sequence shown here is derived from an EMBL/GenBank/DDBJ whole genome shotgun (WGS) entry which is preliminary data.</text>
</comment>
<feature type="domain" description="Phospholipase/carboxylesterase/thioesterase" evidence="4">
    <location>
        <begin position="373"/>
        <end position="585"/>
    </location>
</feature>
<proteinExistence type="inferred from homology"/>
<dbReference type="PANTHER" id="PTHR10655">
    <property type="entry name" value="LYSOPHOSPHOLIPASE-RELATED"/>
    <property type="match status" value="1"/>
</dbReference>
<dbReference type="GO" id="GO:0016787">
    <property type="term" value="F:hydrolase activity"/>
    <property type="evidence" value="ECO:0007669"/>
    <property type="project" value="UniProtKB-KW"/>
</dbReference>
<feature type="region of interest" description="Disordered" evidence="3">
    <location>
        <begin position="146"/>
        <end position="165"/>
    </location>
</feature>
<dbReference type="AlphaFoldDB" id="A0A9P1C5S5"/>
<dbReference type="PANTHER" id="PTHR10655:SF17">
    <property type="entry name" value="LYSOPHOSPHOLIPASE-LIKE PROTEIN 1"/>
    <property type="match status" value="1"/>
</dbReference>
<sequence length="589" mass="63621">MRDPVGTDESIPDLVPGGRVNGRVAFKWKTGGRQASNSAEQNYSGYDKLGEGPAPWRTSMDQEKPKEQPKKSAANGAANAPTHPQYPTGGMVELTGLQRQDLNARIGIIRAFDSATSRYTVELIEENGTTRSILVRPANMDLLCPEDPQPEEVRFETSKRPDQEPLRSLKAPTMAPSVSGVVDPGFQASAPSSASALALELAGAVESCNLFQVQALLRDRADPNGRSQTEVPLLLEASSATKAGRSSSTSLDLIALLLGWKADPEVLLDRDRERKGKRAVFSAEAVVLCQIFKKKDAESDEERAVLSSLEPGALAQARRQLKLPGPFAMGGMSPAACLQAERDGLDVHCEELEATSAHRLWIYSVDRLRPVLVMRPLGRPTALVVLLHGLFQSAQMLEYMVRDLSSSLPHVLFVMPTAPTRDAWGVGPAWFDHTRSARKAESLEACRSELLALLSSQGQDWGIPPERVVLAGFSMGGTVAAWTALQVPRCLAGLLLFGTEGLSFTGGWATPKALSGPQSDWATGADGLQVLQCHGREDTLCPIGFATTCTDELRKLGCSVRSLAFRGVGHALSADMLEEAKDWLQRRIP</sequence>
<evidence type="ECO:0000256" key="2">
    <source>
        <dbReference type="ARBA" id="ARBA00022801"/>
    </source>
</evidence>
<protein>
    <recommendedName>
        <fullName evidence="4">Phospholipase/carboxylesterase/thioesterase domain-containing protein</fullName>
    </recommendedName>
</protein>
<feature type="region of interest" description="Disordered" evidence="3">
    <location>
        <begin position="1"/>
        <end position="20"/>
    </location>
</feature>
<evidence type="ECO:0000259" key="4">
    <source>
        <dbReference type="Pfam" id="PF02230"/>
    </source>
</evidence>
<keyword evidence="2" id="KW-0378">Hydrolase</keyword>
<evidence type="ECO:0000256" key="3">
    <source>
        <dbReference type="SAM" id="MobiDB-lite"/>
    </source>
</evidence>
<reference evidence="5" key="1">
    <citation type="submission" date="2022-10" db="EMBL/GenBank/DDBJ databases">
        <authorList>
            <person name="Chen Y."/>
            <person name="Dougan E. K."/>
            <person name="Chan C."/>
            <person name="Rhodes N."/>
            <person name="Thang M."/>
        </authorList>
    </citation>
    <scope>NUCLEOTIDE SEQUENCE</scope>
</reference>
<feature type="region of interest" description="Disordered" evidence="3">
    <location>
        <begin position="26"/>
        <end position="91"/>
    </location>
</feature>
<dbReference type="SUPFAM" id="SSF53474">
    <property type="entry name" value="alpha/beta-Hydrolases"/>
    <property type="match status" value="1"/>
</dbReference>
<evidence type="ECO:0000313" key="5">
    <source>
        <dbReference type="EMBL" id="CAI3984638.1"/>
    </source>
</evidence>
<feature type="compositionally biased region" description="Basic and acidic residues" evidence="3">
    <location>
        <begin position="151"/>
        <end position="165"/>
    </location>
</feature>
<feature type="compositionally biased region" description="Basic and acidic residues" evidence="3">
    <location>
        <begin position="60"/>
        <end position="70"/>
    </location>
</feature>
<dbReference type="EMBL" id="CAMXCT010000903">
    <property type="protein sequence ID" value="CAI3984638.1"/>
    <property type="molecule type" value="Genomic_DNA"/>
</dbReference>
<reference evidence="6 7" key="2">
    <citation type="submission" date="2024-05" db="EMBL/GenBank/DDBJ databases">
        <authorList>
            <person name="Chen Y."/>
            <person name="Shah S."/>
            <person name="Dougan E. K."/>
            <person name="Thang M."/>
            <person name="Chan C."/>
        </authorList>
    </citation>
    <scope>NUCLEOTIDE SEQUENCE [LARGE SCALE GENOMIC DNA]</scope>
</reference>
<dbReference type="Gene3D" id="3.40.50.1820">
    <property type="entry name" value="alpha/beta hydrolase"/>
    <property type="match status" value="1"/>
</dbReference>